<dbReference type="InterPro" id="IPR012349">
    <property type="entry name" value="Split_barrel_FMN-bd"/>
</dbReference>
<accession>F6D745</accession>
<dbReference type="AlphaFoldDB" id="F6D745"/>
<reference evidence="1 2" key="1">
    <citation type="journal article" date="2014" name="Int. J. Syst. Evol. Microbiol.">
        <title>Methanobacterium paludis sp. nov. and a novel strain of Methanobacterium lacus isolated from northern peatlands.</title>
        <authorList>
            <person name="Cadillo-Quiroz H."/>
            <person name="Brauer S.L."/>
            <person name="Goodson N."/>
            <person name="Yavitt J.B."/>
            <person name="Zinder S.H."/>
        </authorList>
    </citation>
    <scope>NUCLEOTIDE SEQUENCE [LARGE SCALE GENOMIC DNA]</scope>
    <source>
        <strain evidence="2">DSM 25820 / JCM 18151 / SWAN1</strain>
    </source>
</reference>
<dbReference type="eggNOG" id="arCOG00520">
    <property type="taxonomic scope" value="Archaea"/>
</dbReference>
<dbReference type="HOGENOM" id="CLU_067890_1_2_2"/>
<dbReference type="Proteomes" id="UP000009231">
    <property type="component" value="Chromosome"/>
</dbReference>
<dbReference type="InterPro" id="IPR024747">
    <property type="entry name" value="Pyridox_Oxase-rel"/>
</dbReference>
<evidence type="ECO:0008006" key="3">
    <source>
        <dbReference type="Google" id="ProtNLM"/>
    </source>
</evidence>
<sequence>MDILKIPIMNKMEYDELINEQYISRIAFKGEYPYIAPFMYVFNGKSLYFLSTKYGKKIQLFRKNPKVAIEIEKYADDLSEFRFVTLQGRISEVKDPSEKKDVKKRFVDLIKSKHLSRSIMAALGHSPEEPPESILKEEKSFVWKLVDVENIVGIKNQ</sequence>
<dbReference type="Gene3D" id="2.30.110.10">
    <property type="entry name" value="Electron Transport, Fmn-binding Protein, Chain A"/>
    <property type="match status" value="1"/>
</dbReference>
<keyword evidence="2" id="KW-1185">Reference proteome</keyword>
<dbReference type="KEGG" id="mew:MSWAN_1995"/>
<organism evidence="1 2">
    <name type="scientific">Methanobacterium paludis (strain DSM 25820 / JCM 18151 / SWAN1)</name>
    <dbReference type="NCBI Taxonomy" id="868131"/>
    <lineage>
        <taxon>Archaea</taxon>
        <taxon>Methanobacteriati</taxon>
        <taxon>Methanobacteriota</taxon>
        <taxon>Methanomada group</taxon>
        <taxon>Methanobacteria</taxon>
        <taxon>Methanobacteriales</taxon>
        <taxon>Methanobacteriaceae</taxon>
        <taxon>Methanobacterium</taxon>
    </lineage>
</organism>
<dbReference type="RefSeq" id="WP_013826503.1">
    <property type="nucleotide sequence ID" value="NC_015574.1"/>
</dbReference>
<protein>
    <recommendedName>
        <fullName evidence="3">Pyridoxamine 5'-phosphate oxidase-related FMN-binding protein</fullName>
    </recommendedName>
</protein>
<dbReference type="EMBL" id="CP002772">
    <property type="protein sequence ID" value="AEG19004.1"/>
    <property type="molecule type" value="Genomic_DNA"/>
</dbReference>
<dbReference type="SUPFAM" id="SSF50475">
    <property type="entry name" value="FMN-binding split barrel"/>
    <property type="match status" value="1"/>
</dbReference>
<dbReference type="OrthoDB" id="953at2157"/>
<gene>
    <name evidence="1" type="ordered locus">MSWAN_1995</name>
</gene>
<dbReference type="Pfam" id="PF12900">
    <property type="entry name" value="Pyridox_ox_2"/>
    <property type="match status" value="1"/>
</dbReference>
<evidence type="ECO:0000313" key="2">
    <source>
        <dbReference type="Proteomes" id="UP000009231"/>
    </source>
</evidence>
<dbReference type="STRING" id="868131.MSWAN_1995"/>
<dbReference type="GeneID" id="10669512"/>
<proteinExistence type="predicted"/>
<evidence type="ECO:0000313" key="1">
    <source>
        <dbReference type="EMBL" id="AEG19004.1"/>
    </source>
</evidence>
<name>F6D745_METPW</name>